<accession>A0A916L999</accession>
<dbReference type="EMBL" id="CSBK01000418">
    <property type="protein sequence ID" value="COX37564.1"/>
    <property type="molecule type" value="Genomic_DNA"/>
</dbReference>
<reference evidence="2" key="1">
    <citation type="submission" date="2015-03" db="EMBL/GenBank/DDBJ databases">
        <authorList>
            <consortium name="Pathogen Informatics"/>
        </authorList>
    </citation>
    <scope>NUCLEOTIDE SEQUENCE [LARGE SCALE GENOMIC DNA]</scope>
    <source>
        <strain evidence="2">N09902308</strain>
    </source>
</reference>
<evidence type="ECO:0000313" key="1">
    <source>
        <dbReference type="EMBL" id="COX37564.1"/>
    </source>
</evidence>
<evidence type="ECO:0000313" key="2">
    <source>
        <dbReference type="Proteomes" id="UP000039021"/>
    </source>
</evidence>
<proteinExistence type="predicted"/>
<dbReference type="Proteomes" id="UP000039021">
    <property type="component" value="Unassembled WGS sequence"/>
</dbReference>
<protein>
    <submittedName>
        <fullName evidence="1">Uncharacterized protein</fullName>
    </submittedName>
</protein>
<comment type="caution">
    <text evidence="1">The sequence shown here is derived from an EMBL/GenBank/DDBJ whole genome shotgun (WGS) entry which is preliminary data.</text>
</comment>
<gene>
    <name evidence="1" type="ORF">ERS007739_01186</name>
</gene>
<organism evidence="1 2">
    <name type="scientific">Mycobacterium tuberculosis</name>
    <dbReference type="NCBI Taxonomy" id="1773"/>
    <lineage>
        <taxon>Bacteria</taxon>
        <taxon>Bacillati</taxon>
        <taxon>Actinomycetota</taxon>
        <taxon>Actinomycetes</taxon>
        <taxon>Mycobacteriales</taxon>
        <taxon>Mycobacteriaceae</taxon>
        <taxon>Mycobacterium</taxon>
        <taxon>Mycobacterium tuberculosis complex</taxon>
    </lineage>
</organism>
<sequence length="49" mass="4783">MSVARKIPIVGSASLGTDSPGSGRGWCAADSGAAWSISTVDIAAIAYSA</sequence>
<name>A0A916L999_MYCTX</name>
<dbReference type="AlphaFoldDB" id="A0A916L999"/>